<sequence>MTNTASIGGASPDGEPPEGDPVVLSRTIGATGGELVLRRVGAHFEIISNGVFLMDTRSGRSERAMVRASLDALTAADGVSVLIGGLGAGFSAREALDHPAVAEVCVVELEPLIVEWHSGPLGAAAGRVVGDPRCTVVRADLVRWIGATEHVFDAVCLDIDNGPEWTVVDGNGALYGPAGLARLDRRVRPGGVLAFWSAMPAPAFAGLLGERYGRVDTVEVPAERGGPDLVYLVRPPGTGRH</sequence>
<evidence type="ECO:0000256" key="2">
    <source>
        <dbReference type="SAM" id="MobiDB-lite"/>
    </source>
</evidence>
<dbReference type="Pfam" id="PF01564">
    <property type="entry name" value="Spermine_synth"/>
    <property type="match status" value="1"/>
</dbReference>
<dbReference type="GO" id="GO:0006596">
    <property type="term" value="P:polyamine biosynthetic process"/>
    <property type="evidence" value="ECO:0007669"/>
    <property type="project" value="UniProtKB-KW"/>
</dbReference>
<evidence type="ECO:0000313" key="4">
    <source>
        <dbReference type="Proteomes" id="UP000240542"/>
    </source>
</evidence>
<reference evidence="3 4" key="1">
    <citation type="submission" date="2018-03" db="EMBL/GenBank/DDBJ databases">
        <title>Genomic Encyclopedia of Archaeal and Bacterial Type Strains, Phase II (KMG-II): from individual species to whole genera.</title>
        <authorList>
            <person name="Goeker M."/>
        </authorList>
    </citation>
    <scope>NUCLEOTIDE SEQUENCE [LARGE SCALE GENOMIC DNA]</scope>
    <source>
        <strain evidence="3 4">DSM 45312</strain>
    </source>
</reference>
<accession>A0A2P8DQF8</accession>
<gene>
    <name evidence="3" type="ORF">CLV63_103192</name>
</gene>
<dbReference type="PANTHER" id="PTHR43317">
    <property type="entry name" value="THERMOSPERMINE SYNTHASE ACAULIS5"/>
    <property type="match status" value="1"/>
</dbReference>
<organism evidence="3 4">
    <name type="scientific">Murinocardiopsis flavida</name>
    <dbReference type="NCBI Taxonomy" id="645275"/>
    <lineage>
        <taxon>Bacteria</taxon>
        <taxon>Bacillati</taxon>
        <taxon>Actinomycetota</taxon>
        <taxon>Actinomycetes</taxon>
        <taxon>Streptosporangiales</taxon>
        <taxon>Nocardiopsidaceae</taxon>
        <taxon>Murinocardiopsis</taxon>
    </lineage>
</organism>
<dbReference type="Gene3D" id="3.40.50.150">
    <property type="entry name" value="Vaccinia Virus protein VP39"/>
    <property type="match status" value="1"/>
</dbReference>
<feature type="region of interest" description="Disordered" evidence="2">
    <location>
        <begin position="1"/>
        <end position="21"/>
    </location>
</feature>
<dbReference type="RefSeq" id="WP_106581870.1">
    <property type="nucleotide sequence ID" value="NZ_PYGA01000003.1"/>
</dbReference>
<evidence type="ECO:0000256" key="1">
    <source>
        <dbReference type="ARBA" id="ARBA00023115"/>
    </source>
</evidence>
<comment type="caution">
    <text evidence="3">The sequence shown here is derived from an EMBL/GenBank/DDBJ whole genome shotgun (WGS) entry which is preliminary data.</text>
</comment>
<dbReference type="Proteomes" id="UP000240542">
    <property type="component" value="Unassembled WGS sequence"/>
</dbReference>
<keyword evidence="4" id="KW-1185">Reference proteome</keyword>
<protein>
    <submittedName>
        <fullName evidence="3">Spermine/spermidine synthase</fullName>
    </submittedName>
</protein>
<dbReference type="EMBL" id="PYGA01000003">
    <property type="protein sequence ID" value="PSK99467.1"/>
    <property type="molecule type" value="Genomic_DNA"/>
</dbReference>
<proteinExistence type="predicted"/>
<dbReference type="AlphaFoldDB" id="A0A2P8DQF8"/>
<name>A0A2P8DQF8_9ACTN</name>
<dbReference type="OrthoDB" id="9793351at2"/>
<dbReference type="SUPFAM" id="SSF53335">
    <property type="entry name" value="S-adenosyl-L-methionine-dependent methyltransferases"/>
    <property type="match status" value="1"/>
</dbReference>
<dbReference type="InterPro" id="IPR029063">
    <property type="entry name" value="SAM-dependent_MTases_sf"/>
</dbReference>
<evidence type="ECO:0000313" key="3">
    <source>
        <dbReference type="EMBL" id="PSK99467.1"/>
    </source>
</evidence>
<keyword evidence="1" id="KW-0620">Polyamine biosynthesis</keyword>
<dbReference type="PANTHER" id="PTHR43317:SF3">
    <property type="entry name" value="BLR2883 PROTEIN"/>
    <property type="match status" value="1"/>
</dbReference>